<proteinExistence type="inferred from homology"/>
<evidence type="ECO:0000256" key="1">
    <source>
        <dbReference type="ARBA" id="ARBA00004141"/>
    </source>
</evidence>
<evidence type="ECO:0000256" key="4">
    <source>
        <dbReference type="ARBA" id="ARBA00023136"/>
    </source>
</evidence>
<evidence type="ECO:0000313" key="7">
    <source>
        <dbReference type="Proteomes" id="UP001157974"/>
    </source>
</evidence>
<comment type="subcellular location">
    <subcellularLocation>
        <location evidence="1">Membrane</location>
        <topology evidence="1">Multi-pass membrane protein</topology>
    </subcellularLocation>
</comment>
<reference evidence="6 7" key="1">
    <citation type="journal article" date="2023" name="Nat. Commun.">
        <title>Origin of minicircular mitochondrial genomes in red algae.</title>
        <authorList>
            <person name="Lee Y."/>
            <person name="Cho C.H."/>
            <person name="Lee Y.M."/>
            <person name="Park S.I."/>
            <person name="Yang J.H."/>
            <person name="West J.A."/>
            <person name="Bhattacharya D."/>
            <person name="Yoon H.S."/>
        </authorList>
    </citation>
    <scope>NUCLEOTIDE SEQUENCE [LARGE SCALE GENOMIC DNA]</scope>
    <source>
        <strain evidence="6 7">CCMP1338</strain>
        <tissue evidence="6">Whole cell</tissue>
    </source>
</reference>
<name>A0AAV8UZD9_9RHOD</name>
<comment type="similarity">
    <text evidence="5">Belongs to the BI1 family.</text>
</comment>
<dbReference type="InterPro" id="IPR006214">
    <property type="entry name" value="Bax_inhibitor_1-related"/>
</dbReference>
<evidence type="ECO:0000256" key="2">
    <source>
        <dbReference type="ARBA" id="ARBA00022692"/>
    </source>
</evidence>
<keyword evidence="2 5" id="KW-0812">Transmembrane</keyword>
<organism evidence="6 7">
    <name type="scientific">Rhodosorus marinus</name>
    <dbReference type="NCBI Taxonomy" id="101924"/>
    <lineage>
        <taxon>Eukaryota</taxon>
        <taxon>Rhodophyta</taxon>
        <taxon>Stylonematophyceae</taxon>
        <taxon>Stylonematales</taxon>
        <taxon>Stylonemataceae</taxon>
        <taxon>Rhodosorus</taxon>
    </lineage>
</organism>
<dbReference type="AlphaFoldDB" id="A0AAV8UZD9"/>
<accession>A0AAV8UZD9</accession>
<comment type="caution">
    <text evidence="6">The sequence shown here is derived from an EMBL/GenBank/DDBJ whole genome shotgun (WGS) entry which is preliminary data.</text>
</comment>
<evidence type="ECO:0000313" key="6">
    <source>
        <dbReference type="EMBL" id="KAJ8907434.1"/>
    </source>
</evidence>
<feature type="transmembrane region" description="Helical" evidence="5">
    <location>
        <begin position="225"/>
        <end position="244"/>
    </location>
</feature>
<evidence type="ECO:0000256" key="3">
    <source>
        <dbReference type="ARBA" id="ARBA00022989"/>
    </source>
</evidence>
<gene>
    <name evidence="6" type="ORF">NDN08_007545</name>
</gene>
<dbReference type="PANTHER" id="PTHR23291:SF50">
    <property type="entry name" value="PROTEIN LIFEGUARD 4"/>
    <property type="match status" value="1"/>
</dbReference>
<feature type="transmembrane region" description="Helical" evidence="5">
    <location>
        <begin position="137"/>
        <end position="158"/>
    </location>
</feature>
<dbReference type="GO" id="GO:0016020">
    <property type="term" value="C:membrane"/>
    <property type="evidence" value="ECO:0007669"/>
    <property type="project" value="UniProtKB-SubCell"/>
</dbReference>
<evidence type="ECO:0000256" key="5">
    <source>
        <dbReference type="RuleBase" id="RU004379"/>
    </source>
</evidence>
<dbReference type="EMBL" id="JAMWBK010000002">
    <property type="protein sequence ID" value="KAJ8907434.1"/>
    <property type="molecule type" value="Genomic_DNA"/>
</dbReference>
<feature type="transmembrane region" description="Helical" evidence="5">
    <location>
        <begin position="82"/>
        <end position="101"/>
    </location>
</feature>
<feature type="transmembrane region" description="Helical" evidence="5">
    <location>
        <begin position="195"/>
        <end position="213"/>
    </location>
</feature>
<feature type="transmembrane region" description="Helical" evidence="5">
    <location>
        <begin position="108"/>
        <end position="131"/>
    </location>
</feature>
<feature type="transmembrane region" description="Helical" evidence="5">
    <location>
        <begin position="49"/>
        <end position="70"/>
    </location>
</feature>
<keyword evidence="3 5" id="KW-1133">Transmembrane helix</keyword>
<keyword evidence="4 5" id="KW-0472">Membrane</keyword>
<protein>
    <submittedName>
        <fullName evidence="6">Uncharacterized protein</fullName>
    </submittedName>
</protein>
<sequence length="254" mass="27661">MAEVAKDDMGSSSEAAVKNTVEDLESDFEIGTTVATSSVSVRLGFLRKVYGLLTLQLALTVVISTLFMVVTPVRDLAVNNEWIAIVSIILSLGCLLGLLAVRHRHPLNLYLLTLFTVLQSLSVGNICAIYASIGYGFIIVQAAAATAVIFGGLTLYCFRSKKDFSFLGGFLYAGLIGLLVVGLLQLFIFVTWLNFLVALAGVLIMSGYILFDTSQLIHKFAPDEFIVATVNLYLDIINLFLYLVQILSSLQRDS</sequence>
<dbReference type="Pfam" id="PF01027">
    <property type="entry name" value="Bax1-I"/>
    <property type="match status" value="1"/>
</dbReference>
<dbReference type="Proteomes" id="UP001157974">
    <property type="component" value="Unassembled WGS sequence"/>
</dbReference>
<dbReference type="PANTHER" id="PTHR23291">
    <property type="entry name" value="BAX INHIBITOR-RELATED"/>
    <property type="match status" value="1"/>
</dbReference>
<keyword evidence="7" id="KW-1185">Reference proteome</keyword>
<feature type="transmembrane region" description="Helical" evidence="5">
    <location>
        <begin position="170"/>
        <end position="189"/>
    </location>
</feature>